<gene>
    <name evidence="5" type="ORF">EHW67_11280</name>
</gene>
<reference evidence="5 6" key="1">
    <citation type="submission" date="2018-11" db="EMBL/GenBank/DDBJ databases">
        <title>Arenibacter aquaticus sp.nov., a marine bacterium isolated from surface seawater in the South China Sea.</title>
        <authorList>
            <person name="Guo J."/>
            <person name="Sun J."/>
        </authorList>
    </citation>
    <scope>NUCLEOTIDE SEQUENCE [LARGE SCALE GENOMIC DNA]</scope>
    <source>
        <strain evidence="5 6">GUO666</strain>
    </source>
</reference>
<dbReference type="Gene3D" id="2.60.120.10">
    <property type="entry name" value="Jelly Rolls"/>
    <property type="match status" value="1"/>
</dbReference>
<evidence type="ECO:0000313" key="6">
    <source>
        <dbReference type="Proteomes" id="UP000267585"/>
    </source>
</evidence>
<dbReference type="PANTHER" id="PTHR43280:SF2">
    <property type="entry name" value="HTH-TYPE TRANSCRIPTIONAL REGULATOR EXSA"/>
    <property type="match status" value="1"/>
</dbReference>
<evidence type="ECO:0000256" key="2">
    <source>
        <dbReference type="ARBA" id="ARBA00023125"/>
    </source>
</evidence>
<dbReference type="InterPro" id="IPR018060">
    <property type="entry name" value="HTH_AraC"/>
</dbReference>
<dbReference type="PROSITE" id="PS00041">
    <property type="entry name" value="HTH_ARAC_FAMILY_1"/>
    <property type="match status" value="1"/>
</dbReference>
<dbReference type="AlphaFoldDB" id="A0A3S0AEB2"/>
<protein>
    <submittedName>
        <fullName evidence="5">AraC family transcriptional regulator</fullName>
    </submittedName>
</protein>
<dbReference type="InterPro" id="IPR011051">
    <property type="entry name" value="RmlC_Cupin_sf"/>
</dbReference>
<dbReference type="InterPro" id="IPR009057">
    <property type="entry name" value="Homeodomain-like_sf"/>
</dbReference>
<dbReference type="PRINTS" id="PR00032">
    <property type="entry name" value="HTHARAC"/>
</dbReference>
<evidence type="ECO:0000259" key="4">
    <source>
        <dbReference type="PROSITE" id="PS01124"/>
    </source>
</evidence>
<dbReference type="EMBL" id="RQPJ01000005">
    <property type="protein sequence ID" value="RTE53579.1"/>
    <property type="molecule type" value="Genomic_DNA"/>
</dbReference>
<dbReference type="GO" id="GO:0003700">
    <property type="term" value="F:DNA-binding transcription factor activity"/>
    <property type="evidence" value="ECO:0007669"/>
    <property type="project" value="InterPro"/>
</dbReference>
<dbReference type="SUPFAM" id="SSF46689">
    <property type="entry name" value="Homeodomain-like"/>
    <property type="match status" value="2"/>
</dbReference>
<dbReference type="PANTHER" id="PTHR43280">
    <property type="entry name" value="ARAC-FAMILY TRANSCRIPTIONAL REGULATOR"/>
    <property type="match status" value="1"/>
</dbReference>
<keyword evidence="6" id="KW-1185">Reference proteome</keyword>
<dbReference type="RefSeq" id="WP_126162474.1">
    <property type="nucleotide sequence ID" value="NZ_RQPJ01000005.1"/>
</dbReference>
<evidence type="ECO:0000256" key="3">
    <source>
        <dbReference type="ARBA" id="ARBA00023163"/>
    </source>
</evidence>
<comment type="caution">
    <text evidence="5">The sequence shown here is derived from an EMBL/GenBank/DDBJ whole genome shotgun (WGS) entry which is preliminary data.</text>
</comment>
<keyword evidence="2" id="KW-0238">DNA-binding</keyword>
<evidence type="ECO:0000256" key="1">
    <source>
        <dbReference type="ARBA" id="ARBA00023015"/>
    </source>
</evidence>
<keyword evidence="1" id="KW-0805">Transcription regulation</keyword>
<dbReference type="GO" id="GO:0043565">
    <property type="term" value="F:sequence-specific DNA binding"/>
    <property type="evidence" value="ECO:0007669"/>
    <property type="project" value="InterPro"/>
</dbReference>
<feature type="domain" description="HTH araC/xylS-type" evidence="4">
    <location>
        <begin position="186"/>
        <end position="284"/>
    </location>
</feature>
<name>A0A3S0AEB2_9FLAO</name>
<sequence>MKSAIRKFPIPNTKCLKVKQLVEPHFDPTWHFHPEFQLACVFQGTGTRYVGDDISQFDSDDMVLTGANLPHVWRSDDKYFENKGLSTKVIVTYFSPDFMGDIFLNKDEMARIKQLLISADRGIEIVGNTKKKIRKIVQKMYRQEGFEEVLSLLHILHILSTSNDLRMINKQGYVNRVSDSDSTRMQLVHNYILNHYKTEIRLEEIAKLANMAPNSFSRYFKSRTNKSFTDFIAELRISMACKLLKSNNQSVIQIAYECGYKTLSNFNKKFKEITGTTPKMYRKNYLQIL</sequence>
<dbReference type="SMART" id="SM00342">
    <property type="entry name" value="HTH_ARAC"/>
    <property type="match status" value="1"/>
</dbReference>
<evidence type="ECO:0000313" key="5">
    <source>
        <dbReference type="EMBL" id="RTE53579.1"/>
    </source>
</evidence>
<dbReference type="InterPro" id="IPR014710">
    <property type="entry name" value="RmlC-like_jellyroll"/>
</dbReference>
<dbReference type="Gene3D" id="1.10.10.60">
    <property type="entry name" value="Homeodomain-like"/>
    <property type="match status" value="2"/>
</dbReference>
<keyword evidence="3" id="KW-0804">Transcription</keyword>
<dbReference type="PROSITE" id="PS01124">
    <property type="entry name" value="HTH_ARAC_FAMILY_2"/>
    <property type="match status" value="1"/>
</dbReference>
<dbReference type="InterPro" id="IPR020449">
    <property type="entry name" value="Tscrpt_reg_AraC-type_HTH"/>
</dbReference>
<dbReference type="Pfam" id="PF12833">
    <property type="entry name" value="HTH_18"/>
    <property type="match status" value="1"/>
</dbReference>
<dbReference type="Proteomes" id="UP000267585">
    <property type="component" value="Unassembled WGS sequence"/>
</dbReference>
<organism evidence="5 6">
    <name type="scientific">Arenibacter aquaticus</name>
    <dbReference type="NCBI Taxonomy" id="2489054"/>
    <lineage>
        <taxon>Bacteria</taxon>
        <taxon>Pseudomonadati</taxon>
        <taxon>Bacteroidota</taxon>
        <taxon>Flavobacteriia</taxon>
        <taxon>Flavobacteriales</taxon>
        <taxon>Flavobacteriaceae</taxon>
        <taxon>Arenibacter</taxon>
    </lineage>
</organism>
<dbReference type="OrthoDB" id="1410704at2"/>
<proteinExistence type="predicted"/>
<dbReference type="InterPro" id="IPR018062">
    <property type="entry name" value="HTH_AraC-typ_CS"/>
</dbReference>
<dbReference type="CDD" id="cd06976">
    <property type="entry name" value="cupin_MtlR-like_N"/>
    <property type="match status" value="1"/>
</dbReference>
<dbReference type="SUPFAM" id="SSF51182">
    <property type="entry name" value="RmlC-like cupins"/>
    <property type="match status" value="1"/>
</dbReference>
<accession>A0A3S0AEB2</accession>